<proteinExistence type="predicted"/>
<evidence type="ECO:0000313" key="2">
    <source>
        <dbReference type="EMBL" id="VDM68401.1"/>
    </source>
</evidence>
<dbReference type="AlphaFoldDB" id="A0A3P7I4U1"/>
<organism evidence="2 3">
    <name type="scientific">Strongylus vulgaris</name>
    <name type="common">Blood worm</name>
    <dbReference type="NCBI Taxonomy" id="40348"/>
    <lineage>
        <taxon>Eukaryota</taxon>
        <taxon>Metazoa</taxon>
        <taxon>Ecdysozoa</taxon>
        <taxon>Nematoda</taxon>
        <taxon>Chromadorea</taxon>
        <taxon>Rhabditida</taxon>
        <taxon>Rhabditina</taxon>
        <taxon>Rhabditomorpha</taxon>
        <taxon>Strongyloidea</taxon>
        <taxon>Strongylidae</taxon>
        <taxon>Strongylus</taxon>
    </lineage>
</organism>
<name>A0A3P7I4U1_STRVU</name>
<sequence>MVPEKYIKWDKMIYYEANSHVQTAAGRSKVFRIKVGVHQGSALSLSLAFHYNDGRSNGGLQKAPPWTPHYVDDKLDGREQGST</sequence>
<feature type="compositionally biased region" description="Basic and acidic residues" evidence="1">
    <location>
        <begin position="70"/>
        <end position="83"/>
    </location>
</feature>
<gene>
    <name evidence="2" type="ORF">SVUK_LOCUS3399</name>
</gene>
<dbReference type="Proteomes" id="UP000270094">
    <property type="component" value="Unassembled WGS sequence"/>
</dbReference>
<dbReference type="OrthoDB" id="418748at2759"/>
<evidence type="ECO:0000256" key="1">
    <source>
        <dbReference type="SAM" id="MobiDB-lite"/>
    </source>
</evidence>
<evidence type="ECO:0000313" key="3">
    <source>
        <dbReference type="Proteomes" id="UP000270094"/>
    </source>
</evidence>
<protein>
    <recommendedName>
        <fullName evidence="4">Reverse transcriptase domain-containing protein</fullName>
    </recommendedName>
</protein>
<feature type="region of interest" description="Disordered" evidence="1">
    <location>
        <begin position="56"/>
        <end position="83"/>
    </location>
</feature>
<accession>A0A3P7I4U1</accession>
<dbReference type="EMBL" id="UYYB01008683">
    <property type="protein sequence ID" value="VDM68401.1"/>
    <property type="molecule type" value="Genomic_DNA"/>
</dbReference>
<keyword evidence="3" id="KW-1185">Reference proteome</keyword>
<reference evidence="2 3" key="1">
    <citation type="submission" date="2018-11" db="EMBL/GenBank/DDBJ databases">
        <authorList>
            <consortium name="Pathogen Informatics"/>
        </authorList>
    </citation>
    <scope>NUCLEOTIDE SEQUENCE [LARGE SCALE GENOMIC DNA]</scope>
</reference>
<evidence type="ECO:0008006" key="4">
    <source>
        <dbReference type="Google" id="ProtNLM"/>
    </source>
</evidence>